<dbReference type="PANTHER" id="PTHR21363:SF0">
    <property type="entry name" value="PREPHENATE DEHYDROGENASE [NADP(+)]"/>
    <property type="match status" value="1"/>
</dbReference>
<comment type="pathway">
    <text evidence="2">Amino-acid biosynthesis.</text>
</comment>
<evidence type="ECO:0000313" key="4">
    <source>
        <dbReference type="EMBL" id="MST87724.1"/>
    </source>
</evidence>
<dbReference type="PROSITE" id="PS51176">
    <property type="entry name" value="PDH_ADH"/>
    <property type="match status" value="1"/>
</dbReference>
<feature type="domain" description="Prephenate/arogenate dehydrogenase" evidence="3">
    <location>
        <begin position="1"/>
        <end position="104"/>
    </location>
</feature>
<accession>A0A6A8MFW0</accession>
<dbReference type="Pfam" id="PF20463">
    <property type="entry name" value="PDH_C"/>
    <property type="match status" value="1"/>
</dbReference>
<dbReference type="InterPro" id="IPR003099">
    <property type="entry name" value="Prephen_DH"/>
</dbReference>
<evidence type="ECO:0000256" key="1">
    <source>
        <dbReference type="ARBA" id="ARBA00023002"/>
    </source>
</evidence>
<gene>
    <name evidence="4" type="ORF">FYJ62_08890</name>
</gene>
<dbReference type="OrthoDB" id="9802008at2"/>
<organism evidence="4 5">
    <name type="scientific">Lactobacillus porci</name>
    <dbReference type="NCBI Taxonomy" id="2012477"/>
    <lineage>
        <taxon>Bacteria</taxon>
        <taxon>Bacillati</taxon>
        <taxon>Bacillota</taxon>
        <taxon>Bacilli</taxon>
        <taxon>Lactobacillales</taxon>
        <taxon>Lactobacillaceae</taxon>
        <taxon>Lactobacillus</taxon>
    </lineage>
</organism>
<dbReference type="PANTHER" id="PTHR21363">
    <property type="entry name" value="PREPHENATE DEHYDROGENASE"/>
    <property type="match status" value="1"/>
</dbReference>
<name>A0A6A8MFW0_9LACO</name>
<reference evidence="4 5" key="1">
    <citation type="submission" date="2019-08" db="EMBL/GenBank/DDBJ databases">
        <title>In-depth cultivation of the pig gut microbiome towards novel bacterial diversity and tailored functional studies.</title>
        <authorList>
            <person name="Wylensek D."/>
            <person name="Hitch T.C.A."/>
            <person name="Clavel T."/>
        </authorList>
    </citation>
    <scope>NUCLEOTIDE SEQUENCE [LARGE SCALE GENOMIC DNA]</scope>
    <source>
        <strain evidence="4 5">Bifido-178-WT-2B</strain>
    </source>
</reference>
<dbReference type="RefSeq" id="WP_154549335.1">
    <property type="nucleotide sequence ID" value="NZ_VUMX01000030.1"/>
</dbReference>
<dbReference type="InterPro" id="IPR046825">
    <property type="entry name" value="PDH_C"/>
</dbReference>
<dbReference type="AlphaFoldDB" id="A0A6A8MFW0"/>
<dbReference type="InterPro" id="IPR008927">
    <property type="entry name" value="6-PGluconate_DH-like_C_sf"/>
</dbReference>
<dbReference type="InterPro" id="IPR050812">
    <property type="entry name" value="Preph/Arog_dehydrog"/>
</dbReference>
<keyword evidence="5" id="KW-1185">Reference proteome</keyword>
<evidence type="ECO:0000256" key="2">
    <source>
        <dbReference type="ARBA" id="ARBA00029440"/>
    </source>
</evidence>
<evidence type="ECO:0000259" key="3">
    <source>
        <dbReference type="PROSITE" id="PS51176"/>
    </source>
</evidence>
<keyword evidence="1" id="KW-0560">Oxidoreductase</keyword>
<dbReference type="SUPFAM" id="SSF48179">
    <property type="entry name" value="6-phosphogluconate dehydrogenase C-terminal domain-like"/>
    <property type="match status" value="1"/>
</dbReference>
<proteinExistence type="predicted"/>
<dbReference type="GO" id="GO:0070403">
    <property type="term" value="F:NAD+ binding"/>
    <property type="evidence" value="ECO:0007669"/>
    <property type="project" value="TreeGrafter"/>
</dbReference>
<comment type="caution">
    <text evidence="4">The sequence shown here is derived from an EMBL/GenBank/DDBJ whole genome shotgun (WGS) entry which is preliminary data.</text>
</comment>
<dbReference type="GO" id="GO:0004665">
    <property type="term" value="F:prephenate dehydrogenase (NADP+) activity"/>
    <property type="evidence" value="ECO:0007669"/>
    <property type="project" value="InterPro"/>
</dbReference>
<dbReference type="Gene3D" id="1.10.3660.10">
    <property type="entry name" value="6-phosphogluconate dehydrogenase C-terminal like domain"/>
    <property type="match status" value="1"/>
</dbReference>
<dbReference type="GO" id="GO:0008977">
    <property type="term" value="F:prephenate dehydrogenase (NAD+) activity"/>
    <property type="evidence" value="ECO:0007669"/>
    <property type="project" value="InterPro"/>
</dbReference>
<evidence type="ECO:0000313" key="5">
    <source>
        <dbReference type="Proteomes" id="UP000438120"/>
    </source>
</evidence>
<sequence>MSARLEITAPEHDKAVAQISHLLHIIAAGLVNQTEETFKGASVGMRLAAGGFKSITRIASSDPTMWNQILLTNSADIFQQLAKYQQVLDQLAQKIKDRDEAALY</sequence>
<protein>
    <submittedName>
        <fullName evidence="4">Prephenate dehydrogenase/arogenate dehydrogenase family protein</fullName>
    </submittedName>
</protein>
<dbReference type="GO" id="GO:0006571">
    <property type="term" value="P:tyrosine biosynthetic process"/>
    <property type="evidence" value="ECO:0007669"/>
    <property type="project" value="InterPro"/>
</dbReference>
<dbReference type="Proteomes" id="UP000438120">
    <property type="component" value="Unassembled WGS sequence"/>
</dbReference>
<dbReference type="EMBL" id="VUMX01000030">
    <property type="protein sequence ID" value="MST87724.1"/>
    <property type="molecule type" value="Genomic_DNA"/>
</dbReference>